<keyword evidence="1" id="KW-0472">Membrane</keyword>
<dbReference type="EMBL" id="RQXV01000008">
    <property type="protein sequence ID" value="RRC98386.1"/>
    <property type="molecule type" value="Genomic_DNA"/>
</dbReference>
<dbReference type="RefSeq" id="WP_124926967.1">
    <property type="nucleotide sequence ID" value="NZ_BMOH01000007.1"/>
</dbReference>
<dbReference type="Pfam" id="PF16137">
    <property type="entry name" value="DUF4845"/>
    <property type="match status" value="1"/>
</dbReference>
<accession>A0A3P1SMK8</accession>
<sequence>MSMRNKQQGATFFSLMIILIVAGVFLAVGFKLYPPYWDHKLIVSVMTDLTENPDTREDSATEIRSKIMKRLRINQVKLPVQKAVKIDEKEGIKTIVLKYDVTVPMFYNVDAVVKFHEQYEVISR</sequence>
<evidence type="ECO:0000256" key="1">
    <source>
        <dbReference type="SAM" id="Phobius"/>
    </source>
</evidence>
<keyword evidence="1" id="KW-1133">Transmembrane helix</keyword>
<reference evidence="2 3" key="1">
    <citation type="submission" date="2018-11" db="EMBL/GenBank/DDBJ databases">
        <title>The draft genome sequence of Amphritea balenae JAMM 1525T.</title>
        <authorList>
            <person name="Fang Z."/>
            <person name="Zhang Y."/>
            <person name="Han X."/>
        </authorList>
    </citation>
    <scope>NUCLEOTIDE SEQUENCE [LARGE SCALE GENOMIC DNA]</scope>
    <source>
        <strain evidence="2 3">JAMM 1525</strain>
    </source>
</reference>
<gene>
    <name evidence="2" type="ORF">EHS89_14975</name>
</gene>
<keyword evidence="3" id="KW-1185">Reference proteome</keyword>
<protein>
    <submittedName>
        <fullName evidence="2">DUF4845 domain-containing protein</fullName>
    </submittedName>
</protein>
<dbReference type="OrthoDB" id="6078083at2"/>
<comment type="caution">
    <text evidence="2">The sequence shown here is derived from an EMBL/GenBank/DDBJ whole genome shotgun (WGS) entry which is preliminary data.</text>
</comment>
<proteinExistence type="predicted"/>
<dbReference type="AlphaFoldDB" id="A0A3P1SMK8"/>
<organism evidence="2 3">
    <name type="scientific">Amphritea balenae</name>
    <dbReference type="NCBI Taxonomy" id="452629"/>
    <lineage>
        <taxon>Bacteria</taxon>
        <taxon>Pseudomonadati</taxon>
        <taxon>Pseudomonadota</taxon>
        <taxon>Gammaproteobacteria</taxon>
        <taxon>Oceanospirillales</taxon>
        <taxon>Oceanospirillaceae</taxon>
        <taxon>Amphritea</taxon>
    </lineage>
</organism>
<evidence type="ECO:0000313" key="2">
    <source>
        <dbReference type="EMBL" id="RRC98386.1"/>
    </source>
</evidence>
<feature type="transmembrane region" description="Helical" evidence="1">
    <location>
        <begin position="12"/>
        <end position="33"/>
    </location>
</feature>
<evidence type="ECO:0000313" key="3">
    <source>
        <dbReference type="Proteomes" id="UP000267535"/>
    </source>
</evidence>
<keyword evidence="1" id="KW-0812">Transmembrane</keyword>
<name>A0A3P1SMK8_9GAMM</name>
<dbReference type="InterPro" id="IPR032314">
    <property type="entry name" value="DUF4845"/>
</dbReference>
<dbReference type="Proteomes" id="UP000267535">
    <property type="component" value="Unassembled WGS sequence"/>
</dbReference>